<gene>
    <name evidence="1" type="ORF">CHS0354_042555</name>
</gene>
<proteinExistence type="predicted"/>
<organism evidence="1 2">
    <name type="scientific">Potamilus streckersoni</name>
    <dbReference type="NCBI Taxonomy" id="2493646"/>
    <lineage>
        <taxon>Eukaryota</taxon>
        <taxon>Metazoa</taxon>
        <taxon>Spiralia</taxon>
        <taxon>Lophotrochozoa</taxon>
        <taxon>Mollusca</taxon>
        <taxon>Bivalvia</taxon>
        <taxon>Autobranchia</taxon>
        <taxon>Heteroconchia</taxon>
        <taxon>Palaeoheterodonta</taxon>
        <taxon>Unionida</taxon>
        <taxon>Unionoidea</taxon>
        <taxon>Unionidae</taxon>
        <taxon>Ambleminae</taxon>
        <taxon>Lampsilini</taxon>
        <taxon>Potamilus</taxon>
    </lineage>
</organism>
<evidence type="ECO:0000313" key="1">
    <source>
        <dbReference type="EMBL" id="KAK3608568.1"/>
    </source>
</evidence>
<evidence type="ECO:0000313" key="2">
    <source>
        <dbReference type="Proteomes" id="UP001195483"/>
    </source>
</evidence>
<comment type="caution">
    <text evidence="1">The sequence shown here is derived from an EMBL/GenBank/DDBJ whole genome shotgun (WGS) entry which is preliminary data.</text>
</comment>
<sequence>GTNPREYDGTMLVPRRTTCKKAQLVVKRPLKRTVAQPGAANTRISRSKAIGDYNSNQSVSQSDHLSVIKSIKPNNTKSGETFLSMSYHLLKELSTKNQIVDFV</sequence>
<protein>
    <submittedName>
        <fullName evidence="1">Uncharacterized protein</fullName>
    </submittedName>
</protein>
<dbReference type="Proteomes" id="UP001195483">
    <property type="component" value="Unassembled WGS sequence"/>
</dbReference>
<accession>A0AAE0TER7</accession>
<name>A0AAE0TER7_9BIVA</name>
<reference evidence="1" key="1">
    <citation type="journal article" date="2021" name="Genome Biol. Evol.">
        <title>A High-Quality Reference Genome for a Parasitic Bivalve with Doubly Uniparental Inheritance (Bivalvia: Unionida).</title>
        <authorList>
            <person name="Smith C.H."/>
        </authorList>
    </citation>
    <scope>NUCLEOTIDE SEQUENCE</scope>
    <source>
        <strain evidence="1">CHS0354</strain>
    </source>
</reference>
<reference evidence="1" key="2">
    <citation type="journal article" date="2021" name="Genome Biol. Evol.">
        <title>Developing a high-quality reference genome for a parasitic bivalve with doubly uniparental inheritance (Bivalvia: Unionida).</title>
        <authorList>
            <person name="Smith C.H."/>
        </authorList>
    </citation>
    <scope>NUCLEOTIDE SEQUENCE</scope>
    <source>
        <strain evidence="1">CHS0354</strain>
        <tissue evidence="1">Mantle</tissue>
    </source>
</reference>
<reference evidence="1" key="3">
    <citation type="submission" date="2023-05" db="EMBL/GenBank/DDBJ databases">
        <authorList>
            <person name="Smith C.H."/>
        </authorList>
    </citation>
    <scope>NUCLEOTIDE SEQUENCE</scope>
    <source>
        <strain evidence="1">CHS0354</strain>
        <tissue evidence="1">Mantle</tissue>
    </source>
</reference>
<dbReference type="EMBL" id="JAEAOA010002356">
    <property type="protein sequence ID" value="KAK3608568.1"/>
    <property type="molecule type" value="Genomic_DNA"/>
</dbReference>
<dbReference type="AlphaFoldDB" id="A0AAE0TER7"/>
<keyword evidence="2" id="KW-1185">Reference proteome</keyword>
<feature type="non-terminal residue" evidence="1">
    <location>
        <position position="1"/>
    </location>
</feature>